<evidence type="ECO:0000256" key="1">
    <source>
        <dbReference type="ARBA" id="ARBA00001165"/>
    </source>
</evidence>
<dbReference type="EC" id="5.3.1.12" evidence="4"/>
<dbReference type="NCBIfam" id="NF002794">
    <property type="entry name" value="PRK02925.1"/>
    <property type="match status" value="1"/>
</dbReference>
<sequence length="467" mass="51618">MSLLHPDRLFPAEPGARAVARELYEAIGDAPILSPHGHCDPAWFAGNEPFPDPARLFVVPDHYVFRMLVSQGVPLNALGVPRVDGGETEQDPRAIWRLFAAHYHLFRGTPTRMWIDHAFETVFGVTERLSSDTAERIYDQIAERLTDPAYRPRALFERFDIAALATTDGALDDLAHHEAIRDSGWGGRVIPTYRPDAVTDPEYEGFAANVAALGRLTGEDTSHWEGYLAAHRARRADFRALGATATDHGVLTARTADLPPEEAAALYKACLERPSPVEAALFRAQMLTEMARMSVEDGMTLQIHAGSLRNHSAEVLARHGRDKGFDIPQATDYVHALKPLLDAVGMEPGLTVIPFTLDETVYARELAPLAGVYPALTLGPPWWFHDSFEGMLRFRRQTGETAGIYNTAGFNDDTRAFCSIPARHDVARRTDCHWLATLVADHRIGLDEAHEMAQALTSGLARKAYSL</sequence>
<gene>
    <name evidence="7" type="ORF">OG2516_09695</name>
</gene>
<dbReference type="Gene3D" id="1.10.2020.10">
    <property type="entry name" value="uronate isomerase, domain 2, chain A"/>
    <property type="match status" value="1"/>
</dbReference>
<dbReference type="STRING" id="314256.OG2516_09695"/>
<dbReference type="SUPFAM" id="SSF51556">
    <property type="entry name" value="Metallo-dependent hydrolases"/>
    <property type="match status" value="1"/>
</dbReference>
<evidence type="ECO:0000256" key="5">
    <source>
        <dbReference type="ARBA" id="ARBA00020555"/>
    </source>
</evidence>
<evidence type="ECO:0000256" key="6">
    <source>
        <dbReference type="ARBA" id="ARBA00023235"/>
    </source>
</evidence>
<dbReference type="PANTHER" id="PTHR30068:SF4">
    <property type="entry name" value="URONATE ISOMERASE"/>
    <property type="match status" value="1"/>
</dbReference>
<evidence type="ECO:0000256" key="4">
    <source>
        <dbReference type="ARBA" id="ARBA00012546"/>
    </source>
</evidence>
<dbReference type="PANTHER" id="PTHR30068">
    <property type="entry name" value="URONATE ISOMERASE"/>
    <property type="match status" value="1"/>
</dbReference>
<dbReference type="GO" id="GO:0019698">
    <property type="term" value="P:D-galacturonate catabolic process"/>
    <property type="evidence" value="ECO:0007669"/>
    <property type="project" value="TreeGrafter"/>
</dbReference>
<dbReference type="GO" id="GO:0008880">
    <property type="term" value="F:glucuronate isomerase activity"/>
    <property type="evidence" value="ECO:0007669"/>
    <property type="project" value="UniProtKB-EC"/>
</dbReference>
<evidence type="ECO:0000256" key="3">
    <source>
        <dbReference type="ARBA" id="ARBA00008397"/>
    </source>
</evidence>
<dbReference type="EMBL" id="AAOT01000027">
    <property type="protein sequence ID" value="EAR50508.1"/>
    <property type="molecule type" value="Genomic_DNA"/>
</dbReference>
<accession>Q2CCW5</accession>
<dbReference type="InterPro" id="IPR003766">
    <property type="entry name" value="Uronate_isomerase"/>
</dbReference>
<comment type="caution">
    <text evidence="7">The sequence shown here is derived from an EMBL/GenBank/DDBJ whole genome shotgun (WGS) entry which is preliminary data.</text>
</comment>
<dbReference type="HOGENOM" id="CLU_044465_0_0_5"/>
<dbReference type="InterPro" id="IPR032466">
    <property type="entry name" value="Metal_Hydrolase"/>
</dbReference>
<comment type="pathway">
    <text evidence="2">Carbohydrate metabolism; pentose and glucuronate interconversion.</text>
</comment>
<dbReference type="RefSeq" id="WP_007255460.1">
    <property type="nucleotide sequence ID" value="NZ_CH724107.1"/>
</dbReference>
<keyword evidence="6 7" id="KW-0413">Isomerase</keyword>
<organism evidence="7 8">
    <name type="scientific">Oceanicola granulosus (strain ATCC BAA-861 / DSM 15982 / KCTC 12143 / HTCC2516)</name>
    <dbReference type="NCBI Taxonomy" id="314256"/>
    <lineage>
        <taxon>Bacteria</taxon>
        <taxon>Pseudomonadati</taxon>
        <taxon>Pseudomonadota</taxon>
        <taxon>Alphaproteobacteria</taxon>
        <taxon>Rhodobacterales</taxon>
        <taxon>Roseobacteraceae</taxon>
        <taxon>Oceanicola</taxon>
    </lineage>
</organism>
<dbReference type="eggNOG" id="COG1904">
    <property type="taxonomic scope" value="Bacteria"/>
</dbReference>
<evidence type="ECO:0000313" key="7">
    <source>
        <dbReference type="EMBL" id="EAR50508.1"/>
    </source>
</evidence>
<dbReference type="AlphaFoldDB" id="Q2CCW5"/>
<dbReference type="GO" id="GO:0042840">
    <property type="term" value="P:D-glucuronate catabolic process"/>
    <property type="evidence" value="ECO:0007669"/>
    <property type="project" value="TreeGrafter"/>
</dbReference>
<dbReference type="Pfam" id="PF02614">
    <property type="entry name" value="UxaC"/>
    <property type="match status" value="1"/>
</dbReference>
<dbReference type="UniPathway" id="UPA00246"/>
<dbReference type="Gene3D" id="3.20.20.140">
    <property type="entry name" value="Metal-dependent hydrolases"/>
    <property type="match status" value="1"/>
</dbReference>
<reference evidence="7 8" key="1">
    <citation type="journal article" date="2010" name="J. Bacteriol.">
        <title>Genome sequences of Oceanicola granulosus HTCC2516(T) and Oceanicola batsensis HTCC2597(TDelta).</title>
        <authorList>
            <person name="Thrash J.C."/>
            <person name="Cho J.C."/>
            <person name="Vergin K.L."/>
            <person name="Giovannoni S.J."/>
        </authorList>
    </citation>
    <scope>NUCLEOTIDE SEQUENCE [LARGE SCALE GENOMIC DNA]</scope>
    <source>
        <strain evidence="8">ATCC BAA-861 / DSM 15982 / KCTC 12143 / HTCC2516</strain>
    </source>
</reference>
<evidence type="ECO:0000313" key="8">
    <source>
        <dbReference type="Proteomes" id="UP000003635"/>
    </source>
</evidence>
<proteinExistence type="inferred from homology"/>
<dbReference type="Proteomes" id="UP000003635">
    <property type="component" value="Unassembled WGS sequence"/>
</dbReference>
<comment type="catalytic activity">
    <reaction evidence="1">
        <text>D-glucuronate = D-fructuronate</text>
        <dbReference type="Rhea" id="RHEA:13049"/>
        <dbReference type="ChEBI" id="CHEBI:58720"/>
        <dbReference type="ChEBI" id="CHEBI:59863"/>
        <dbReference type="EC" id="5.3.1.12"/>
    </reaction>
</comment>
<name>Q2CCW5_OCEGH</name>
<evidence type="ECO:0000256" key="2">
    <source>
        <dbReference type="ARBA" id="ARBA00004892"/>
    </source>
</evidence>
<dbReference type="OrthoDB" id="9766564at2"/>
<keyword evidence="8" id="KW-1185">Reference proteome</keyword>
<comment type="similarity">
    <text evidence="3">Belongs to the metallo-dependent hydrolases superfamily. Uronate isomerase family.</text>
</comment>
<protein>
    <recommendedName>
        <fullName evidence="5">Uronate isomerase</fullName>
        <ecNumber evidence="4">5.3.1.12</ecNumber>
    </recommendedName>
</protein>